<keyword evidence="11 13" id="KW-0275">Fatty acid biosynthesis</keyword>
<sequence length="186" mass="21708">MQSPRKLYLTIHNTLFFALWISVLYATISNFSNGKAAVFDATEQHTRCIQTATLVEIIHSAIGLVKSPVSTTFIQVTTRVIQVWMIWYSFPSNTASSYAYETLVFAWSCADAIRYAYLAFNVHGRCPGWLSWLRYTIFYPLYPIAWWVLKPLFWFLLSLYVPGAWNMYTYMIKQRRKILGGKRKET</sequence>
<evidence type="ECO:0000313" key="15">
    <source>
        <dbReference type="Proteomes" id="UP000799777"/>
    </source>
</evidence>
<keyword evidence="15" id="KW-1185">Reference proteome</keyword>
<evidence type="ECO:0000256" key="8">
    <source>
        <dbReference type="ARBA" id="ARBA00022989"/>
    </source>
</evidence>
<dbReference type="InterPro" id="IPR007482">
    <property type="entry name" value="Tyr_Pase-like_PTPLA"/>
</dbReference>
<comment type="caution">
    <text evidence="14">The sequence shown here is derived from an EMBL/GenBank/DDBJ whole genome shotgun (WGS) entry which is preliminary data.</text>
</comment>
<comment type="pathway">
    <text evidence="2 13">Lipid metabolism; fatty acid biosynthesis.</text>
</comment>
<evidence type="ECO:0000256" key="13">
    <source>
        <dbReference type="RuleBase" id="RU363109"/>
    </source>
</evidence>
<evidence type="ECO:0000256" key="6">
    <source>
        <dbReference type="ARBA" id="ARBA00022692"/>
    </source>
</evidence>
<comment type="similarity">
    <text evidence="3 13">Belongs to the very long-chain fatty acids dehydratase HACD family.</text>
</comment>
<evidence type="ECO:0000256" key="12">
    <source>
        <dbReference type="ARBA" id="ARBA00023239"/>
    </source>
</evidence>
<keyword evidence="9 13" id="KW-0443">Lipid metabolism</keyword>
<dbReference type="OrthoDB" id="46988at2759"/>
<reference evidence="14" key="1">
    <citation type="journal article" date="2020" name="Stud. Mycol.">
        <title>101 Dothideomycetes genomes: a test case for predicting lifestyles and emergence of pathogens.</title>
        <authorList>
            <person name="Haridas S."/>
            <person name="Albert R."/>
            <person name="Binder M."/>
            <person name="Bloem J."/>
            <person name="Labutti K."/>
            <person name="Salamov A."/>
            <person name="Andreopoulos B."/>
            <person name="Baker S."/>
            <person name="Barry K."/>
            <person name="Bills G."/>
            <person name="Bluhm B."/>
            <person name="Cannon C."/>
            <person name="Castanera R."/>
            <person name="Culley D."/>
            <person name="Daum C."/>
            <person name="Ezra D."/>
            <person name="Gonzalez J."/>
            <person name="Henrissat B."/>
            <person name="Kuo A."/>
            <person name="Liang C."/>
            <person name="Lipzen A."/>
            <person name="Lutzoni F."/>
            <person name="Magnuson J."/>
            <person name="Mondo S."/>
            <person name="Nolan M."/>
            <person name="Ohm R."/>
            <person name="Pangilinan J."/>
            <person name="Park H.-J."/>
            <person name="Ramirez L."/>
            <person name="Alfaro M."/>
            <person name="Sun H."/>
            <person name="Tritt A."/>
            <person name="Yoshinaga Y."/>
            <person name="Zwiers L.-H."/>
            <person name="Turgeon B."/>
            <person name="Goodwin S."/>
            <person name="Spatafora J."/>
            <person name="Crous P."/>
            <person name="Grigoriev I."/>
        </authorList>
    </citation>
    <scope>NUCLEOTIDE SEQUENCE</scope>
    <source>
        <strain evidence="14">CBS 110217</strain>
    </source>
</reference>
<evidence type="ECO:0000256" key="4">
    <source>
        <dbReference type="ARBA" id="ARBA00013122"/>
    </source>
</evidence>
<evidence type="ECO:0000256" key="3">
    <source>
        <dbReference type="ARBA" id="ARBA00007811"/>
    </source>
</evidence>
<dbReference type="GO" id="GO:0030148">
    <property type="term" value="P:sphingolipid biosynthetic process"/>
    <property type="evidence" value="ECO:0007669"/>
    <property type="project" value="TreeGrafter"/>
</dbReference>
<name>A0A9P4H4A9_9PLEO</name>
<keyword evidence="6 13" id="KW-0812">Transmembrane</keyword>
<keyword evidence="10 13" id="KW-0472">Membrane</keyword>
<proteinExistence type="inferred from homology"/>
<accession>A0A9P4H4A9</accession>
<dbReference type="EMBL" id="ML978219">
    <property type="protein sequence ID" value="KAF2027958.1"/>
    <property type="molecule type" value="Genomic_DNA"/>
</dbReference>
<evidence type="ECO:0000256" key="2">
    <source>
        <dbReference type="ARBA" id="ARBA00005194"/>
    </source>
</evidence>
<comment type="caution">
    <text evidence="13">Lacks conserved residue(s) required for the propagation of feature annotation.</text>
</comment>
<keyword evidence="8 13" id="KW-1133">Transmembrane helix</keyword>
<evidence type="ECO:0000256" key="10">
    <source>
        <dbReference type="ARBA" id="ARBA00023136"/>
    </source>
</evidence>
<dbReference type="GO" id="GO:0042761">
    <property type="term" value="P:very long-chain fatty acid biosynthetic process"/>
    <property type="evidence" value="ECO:0007669"/>
    <property type="project" value="TreeGrafter"/>
</dbReference>
<dbReference type="EC" id="4.2.1.134" evidence="4 13"/>
<evidence type="ECO:0000256" key="9">
    <source>
        <dbReference type="ARBA" id="ARBA00023098"/>
    </source>
</evidence>
<keyword evidence="7 13" id="KW-0276">Fatty acid metabolism</keyword>
<comment type="catalytic activity">
    <reaction evidence="13">
        <text>a very-long-chain (3R)-3-hydroxyacyl-CoA = a very-long-chain (2E)-enoyl-CoA + H2O</text>
        <dbReference type="Rhea" id="RHEA:45812"/>
        <dbReference type="ChEBI" id="CHEBI:15377"/>
        <dbReference type="ChEBI" id="CHEBI:83728"/>
        <dbReference type="ChEBI" id="CHEBI:85440"/>
        <dbReference type="EC" id="4.2.1.134"/>
    </reaction>
</comment>
<dbReference type="Pfam" id="PF04387">
    <property type="entry name" value="PTPLA"/>
    <property type="match status" value="1"/>
</dbReference>
<dbReference type="GO" id="GO:0005789">
    <property type="term" value="C:endoplasmic reticulum membrane"/>
    <property type="evidence" value="ECO:0007669"/>
    <property type="project" value="UniProtKB-SubCell"/>
</dbReference>
<keyword evidence="12 13" id="KW-0456">Lyase</keyword>
<keyword evidence="5 13" id="KW-0444">Lipid biosynthesis</keyword>
<dbReference type="PANTHER" id="PTHR11035:SF24">
    <property type="entry name" value="VERY-LONG-CHAIN (3R)-3-HYDROXYACYL-COA DEHYDRATASE"/>
    <property type="match status" value="1"/>
</dbReference>
<protein>
    <recommendedName>
        <fullName evidence="4 13">Very-long-chain (3R)-3-hydroxyacyl-CoA dehydratase</fullName>
        <ecNumber evidence="4 13">4.2.1.134</ecNumber>
    </recommendedName>
</protein>
<dbReference type="PANTHER" id="PTHR11035">
    <property type="entry name" value="VERY-LONG-CHAIN (3R)-3-HYDROXYACYL-COA DEHYDRATASE"/>
    <property type="match status" value="1"/>
</dbReference>
<evidence type="ECO:0000256" key="1">
    <source>
        <dbReference type="ARBA" id="ARBA00004141"/>
    </source>
</evidence>
<keyword evidence="13" id="KW-0256">Endoplasmic reticulum</keyword>
<evidence type="ECO:0000256" key="11">
    <source>
        <dbReference type="ARBA" id="ARBA00023160"/>
    </source>
</evidence>
<evidence type="ECO:0000256" key="5">
    <source>
        <dbReference type="ARBA" id="ARBA00022516"/>
    </source>
</evidence>
<dbReference type="GO" id="GO:0102158">
    <property type="term" value="F:very-long-chain (3R)-3-hydroxyacyl-CoA dehydratase activity"/>
    <property type="evidence" value="ECO:0007669"/>
    <property type="project" value="UniProtKB-EC"/>
</dbReference>
<dbReference type="Proteomes" id="UP000799777">
    <property type="component" value="Unassembled WGS sequence"/>
</dbReference>
<dbReference type="GO" id="GO:0030497">
    <property type="term" value="P:fatty acid elongation"/>
    <property type="evidence" value="ECO:0007669"/>
    <property type="project" value="TreeGrafter"/>
</dbReference>
<gene>
    <name evidence="14" type="ORF">EK21DRAFT_102165</name>
</gene>
<comment type="function">
    <text evidence="13">Catalyzes the third of the four reactions of the long-chain fatty acids elongation cycle. This endoplasmic reticulum-bound enzymatic process, allows the addition of two carbons to the chain of long- and very long-chain fatty acids/VLCFAs per cycle. This enzyme catalyzes the dehydration of the 3-hydroxyacyl-CoA intermediate into trans-2,3-enoyl-CoA, within each cycle of fatty acid elongation. Thereby, it participates to the production of VLCFAs of different chain lengths that are involved in multiple biological processes as precursors of membrane lipids and lipid mediators.</text>
</comment>
<feature type="transmembrane region" description="Helical" evidence="13">
    <location>
        <begin position="152"/>
        <end position="172"/>
    </location>
</feature>
<organism evidence="14 15">
    <name type="scientific">Setomelanomma holmii</name>
    <dbReference type="NCBI Taxonomy" id="210430"/>
    <lineage>
        <taxon>Eukaryota</taxon>
        <taxon>Fungi</taxon>
        <taxon>Dikarya</taxon>
        <taxon>Ascomycota</taxon>
        <taxon>Pezizomycotina</taxon>
        <taxon>Dothideomycetes</taxon>
        <taxon>Pleosporomycetidae</taxon>
        <taxon>Pleosporales</taxon>
        <taxon>Pleosporineae</taxon>
        <taxon>Phaeosphaeriaceae</taxon>
        <taxon>Setomelanomma</taxon>
    </lineage>
</organism>
<evidence type="ECO:0000256" key="7">
    <source>
        <dbReference type="ARBA" id="ARBA00022832"/>
    </source>
</evidence>
<dbReference type="AlphaFoldDB" id="A0A9P4H4A9"/>
<feature type="transmembrane region" description="Helical" evidence="13">
    <location>
        <begin position="7"/>
        <end position="28"/>
    </location>
</feature>
<evidence type="ECO:0000313" key="14">
    <source>
        <dbReference type="EMBL" id="KAF2027958.1"/>
    </source>
</evidence>
<comment type="subcellular location">
    <subcellularLocation>
        <location evidence="13">Endoplasmic reticulum membrane</location>
        <topology evidence="13">Multi-pass membrane protein</topology>
    </subcellularLocation>
    <subcellularLocation>
        <location evidence="1">Membrane</location>
        <topology evidence="1">Multi-pass membrane protein</topology>
    </subcellularLocation>
</comment>